<dbReference type="PATRIC" id="fig|582475.4.peg.2639"/>
<dbReference type="OrthoDB" id="9809296at2"/>
<accession>A0A0K9F4B7</accession>
<evidence type="ECO:0000313" key="7">
    <source>
        <dbReference type="Proteomes" id="UP000037326"/>
    </source>
</evidence>
<dbReference type="AlphaFoldDB" id="A0A0K9F4B7"/>
<evidence type="ECO:0000256" key="2">
    <source>
        <dbReference type="ARBA" id="ARBA00022917"/>
    </source>
</evidence>
<evidence type="ECO:0000256" key="4">
    <source>
        <dbReference type="PIRNR" id="PIRNR006181"/>
    </source>
</evidence>
<dbReference type="Gene3D" id="3.90.960.10">
    <property type="entry name" value="YbaK/aminoacyl-tRNA synthetase-associated domain"/>
    <property type="match status" value="1"/>
</dbReference>
<dbReference type="PANTHER" id="PTHR30411">
    <property type="entry name" value="CYTOPLASMIC PROTEIN"/>
    <property type="match status" value="1"/>
</dbReference>
<dbReference type="SUPFAM" id="SSF55826">
    <property type="entry name" value="YbaK/ProRS associated domain"/>
    <property type="match status" value="1"/>
</dbReference>
<gene>
    <name evidence="6" type="ORF">ACZ11_17950</name>
</gene>
<reference evidence="7" key="1">
    <citation type="submission" date="2015-07" db="EMBL/GenBank/DDBJ databases">
        <authorList>
            <consortium name="Consortium for Microbial Forensics and Genomics (microFORGE)"/>
            <person name="Knight B.M."/>
            <person name="Roberts D.P."/>
            <person name="Lin D."/>
            <person name="Hari K."/>
            <person name="Fletcher J."/>
            <person name="Melcher U."/>
            <person name="Blagden T."/>
            <person name="Winegar R.A."/>
        </authorList>
    </citation>
    <scope>NUCLEOTIDE SEQUENCE [LARGE SCALE GENOMIC DNA]</scope>
    <source>
        <strain evidence="7">DSM 23493</strain>
    </source>
</reference>
<dbReference type="RefSeq" id="WP_049667915.1">
    <property type="nucleotide sequence ID" value="NZ_LFXJ01000010.1"/>
</dbReference>
<dbReference type="EC" id="4.2.-.-" evidence="4"/>
<evidence type="ECO:0000256" key="1">
    <source>
        <dbReference type="ARBA" id="ARBA00009798"/>
    </source>
</evidence>
<proteinExistence type="inferred from homology"/>
<dbReference type="NCBIfam" id="TIGR00011">
    <property type="entry name" value="YbaK_EbsC"/>
    <property type="match status" value="1"/>
</dbReference>
<keyword evidence="2 4" id="KW-0648">Protein biosynthesis</keyword>
<keyword evidence="3 4" id="KW-0456">Lyase</keyword>
<organism evidence="6 7">
    <name type="scientific">Lysinibacillus xylanilyticus</name>
    <dbReference type="NCBI Taxonomy" id="582475"/>
    <lineage>
        <taxon>Bacteria</taxon>
        <taxon>Bacillati</taxon>
        <taxon>Bacillota</taxon>
        <taxon>Bacilli</taxon>
        <taxon>Bacillales</taxon>
        <taxon>Bacillaceae</taxon>
        <taxon>Lysinibacillus</taxon>
    </lineage>
</organism>
<dbReference type="GO" id="GO:0002161">
    <property type="term" value="F:aminoacyl-tRNA deacylase activity"/>
    <property type="evidence" value="ECO:0007669"/>
    <property type="project" value="InterPro"/>
</dbReference>
<dbReference type="Pfam" id="PF04073">
    <property type="entry name" value="tRNA_edit"/>
    <property type="match status" value="1"/>
</dbReference>
<dbReference type="InterPro" id="IPR007214">
    <property type="entry name" value="YbaK/aa-tRNA-synth-assoc-dom"/>
</dbReference>
<evidence type="ECO:0000256" key="3">
    <source>
        <dbReference type="ARBA" id="ARBA00023239"/>
    </source>
</evidence>
<dbReference type="PIRSF" id="PIRSF006181">
    <property type="entry name" value="EbsC_YbaK"/>
    <property type="match status" value="1"/>
</dbReference>
<dbReference type="PANTHER" id="PTHR30411:SF0">
    <property type="entry name" value="CYS-TRNA(PRO)_CYS-TRNA(CYS) DEACYLASE YBAK"/>
    <property type="match status" value="1"/>
</dbReference>
<dbReference type="EMBL" id="LFXJ01000010">
    <property type="protein sequence ID" value="KMY29012.1"/>
    <property type="molecule type" value="Genomic_DNA"/>
</dbReference>
<dbReference type="CDD" id="cd00002">
    <property type="entry name" value="YbaK_deacylase"/>
    <property type="match status" value="1"/>
</dbReference>
<name>A0A0K9F4B7_9BACI</name>
<dbReference type="GeneID" id="96600106"/>
<dbReference type="InterPro" id="IPR036754">
    <property type="entry name" value="YbaK/aa-tRNA-synt-asso_dom_sf"/>
</dbReference>
<dbReference type="GO" id="GO:0006412">
    <property type="term" value="P:translation"/>
    <property type="evidence" value="ECO:0007669"/>
    <property type="project" value="UniProtKB-KW"/>
</dbReference>
<feature type="domain" description="YbaK/aminoacyl-tRNA synthetase-associated" evidence="5">
    <location>
        <begin position="39"/>
        <end position="149"/>
    </location>
</feature>
<protein>
    <recommendedName>
        <fullName evidence="4">Cys-tRNA(Pro)/Cys-tRNA(Cys) deacylase</fullName>
        <ecNumber evidence="4">4.2.-.-</ecNumber>
    </recommendedName>
</protein>
<dbReference type="Proteomes" id="UP000037326">
    <property type="component" value="Unassembled WGS sequence"/>
</dbReference>
<evidence type="ECO:0000259" key="5">
    <source>
        <dbReference type="Pfam" id="PF04073"/>
    </source>
</evidence>
<dbReference type="InterPro" id="IPR004369">
    <property type="entry name" value="Prolyl-tRNA_editing_YbaK/EbsC"/>
</dbReference>
<sequence>MVKAKHAKTNAIRLLEQQKIQFEVIEYETGDGQVDGISVAEKIGHPVSRVFKTLVAKASAQKLFVFVIPVAEELDLKAAAKVVGEKKIDMLPVKELLGYTGYVRGGCSPVGMKKLYPTVINASAQEQGKIIVSAGKIGMQIHLQLDDLVAATKAKLAPITTTQA</sequence>
<comment type="similarity">
    <text evidence="1 4">Belongs to the prolyl-tRNA editing family. YbaK/EbsC subfamily.</text>
</comment>
<dbReference type="GO" id="GO:0016829">
    <property type="term" value="F:lyase activity"/>
    <property type="evidence" value="ECO:0007669"/>
    <property type="project" value="UniProtKB-KW"/>
</dbReference>
<comment type="caution">
    <text evidence="6">The sequence shown here is derived from an EMBL/GenBank/DDBJ whole genome shotgun (WGS) entry which is preliminary data.</text>
</comment>
<evidence type="ECO:0000313" key="6">
    <source>
        <dbReference type="EMBL" id="KMY29012.1"/>
    </source>
</evidence>